<dbReference type="Gene3D" id="1.10.3730.20">
    <property type="match status" value="1"/>
</dbReference>
<accession>A0A2N7WCL2</accession>
<gene>
    <name evidence="3" type="ORF">C0Z19_05160</name>
</gene>
<dbReference type="GO" id="GO:0016020">
    <property type="term" value="C:membrane"/>
    <property type="evidence" value="ECO:0007669"/>
    <property type="project" value="InterPro"/>
</dbReference>
<dbReference type="SUPFAM" id="SSF103481">
    <property type="entry name" value="Multidrug resistance efflux transporter EmrE"/>
    <property type="match status" value="1"/>
</dbReference>
<keyword evidence="4" id="KW-1185">Reference proteome</keyword>
<dbReference type="InterPro" id="IPR037185">
    <property type="entry name" value="EmrE-like"/>
</dbReference>
<sequence length="122" mass="13053">MDVVLRVLPAVLLVAYSQVIVKWRIEQLGAPPGSHLSGILRYAAYLFDPFIFSAYLAGFASSFVWLYAIAKLPLAQAFPIYQGLTFVAVIVCSAVLLGEPLNSQKLLGAALILMGVAIGARG</sequence>
<dbReference type="RefSeq" id="WP_102608716.1">
    <property type="nucleotide sequence ID" value="NZ_CADIKD010000001.1"/>
</dbReference>
<dbReference type="EMBL" id="PNYB01000003">
    <property type="protein sequence ID" value="PMS27143.1"/>
    <property type="molecule type" value="Genomic_DNA"/>
</dbReference>
<keyword evidence="1" id="KW-0812">Transmembrane</keyword>
<feature type="transmembrane region" description="Helical" evidence="1">
    <location>
        <begin position="50"/>
        <end position="70"/>
    </location>
</feature>
<evidence type="ECO:0000259" key="2">
    <source>
        <dbReference type="Pfam" id="PF00892"/>
    </source>
</evidence>
<comment type="caution">
    <text evidence="3">The sequence shown here is derived from an EMBL/GenBank/DDBJ whole genome shotgun (WGS) entry which is preliminary data.</text>
</comment>
<feature type="transmembrane region" description="Helical" evidence="1">
    <location>
        <begin position="77"/>
        <end position="97"/>
    </location>
</feature>
<dbReference type="Proteomes" id="UP000235347">
    <property type="component" value="Unassembled WGS sequence"/>
</dbReference>
<evidence type="ECO:0000256" key="1">
    <source>
        <dbReference type="SAM" id="Phobius"/>
    </source>
</evidence>
<keyword evidence="1" id="KW-0472">Membrane</keyword>
<keyword evidence="1" id="KW-1133">Transmembrane helix</keyword>
<feature type="domain" description="EamA" evidence="2">
    <location>
        <begin position="50"/>
        <end position="118"/>
    </location>
</feature>
<evidence type="ECO:0000313" key="4">
    <source>
        <dbReference type="Proteomes" id="UP000235347"/>
    </source>
</evidence>
<reference evidence="3 4" key="1">
    <citation type="submission" date="2018-01" db="EMBL/GenBank/DDBJ databases">
        <title>Whole genome analyses suggest that Burkholderia sensu lato contains two further novel genera in the rhizoxinica-symbiotica group Mycetohabitans gen. nov., and Trinickia gen. nov.: implications for the evolution of diazotrophy and nodulation in the Burkholderiaceae.</title>
        <authorList>
            <person name="Estrada-de los Santos P."/>
            <person name="Palmer M."/>
            <person name="Chavez-Ramirez B."/>
            <person name="Beukes C."/>
            <person name="Steenkamp E.T."/>
            <person name="Hirsch A.M."/>
            <person name="Manyaka P."/>
            <person name="Maluk M."/>
            <person name="Lafos M."/>
            <person name="Crook M."/>
            <person name="Gross E."/>
            <person name="Simon M.F."/>
            <person name="Bueno dos Reis Junior F."/>
            <person name="Poole P.S."/>
            <person name="Venter S.N."/>
            <person name="James E.K."/>
        </authorList>
    </citation>
    <scope>NUCLEOTIDE SEQUENCE [LARGE SCALE GENOMIC DNA]</scope>
    <source>
        <strain evidence="3 4">GP25-8</strain>
    </source>
</reference>
<dbReference type="AlphaFoldDB" id="A0A2N7WCL2"/>
<evidence type="ECO:0000313" key="3">
    <source>
        <dbReference type="EMBL" id="PMS27143.1"/>
    </source>
</evidence>
<dbReference type="InterPro" id="IPR000620">
    <property type="entry name" value="EamA_dom"/>
</dbReference>
<dbReference type="Pfam" id="PF00892">
    <property type="entry name" value="EamA"/>
    <property type="match status" value="1"/>
</dbReference>
<name>A0A2N7WCL2_9BURK</name>
<proteinExistence type="predicted"/>
<organism evidence="3 4">
    <name type="scientific">Trinickia soli</name>
    <dbReference type="NCBI Taxonomy" id="380675"/>
    <lineage>
        <taxon>Bacteria</taxon>
        <taxon>Pseudomonadati</taxon>
        <taxon>Pseudomonadota</taxon>
        <taxon>Betaproteobacteria</taxon>
        <taxon>Burkholderiales</taxon>
        <taxon>Burkholderiaceae</taxon>
        <taxon>Trinickia</taxon>
    </lineage>
</organism>
<protein>
    <recommendedName>
        <fullName evidence="2">EamA domain-containing protein</fullName>
    </recommendedName>
</protein>